<feature type="transmembrane region" description="Helical" evidence="2">
    <location>
        <begin position="25"/>
        <end position="41"/>
    </location>
</feature>
<dbReference type="EMBL" id="CP011125">
    <property type="protein sequence ID" value="AKF10764.1"/>
    <property type="molecule type" value="Genomic_DNA"/>
</dbReference>
<sequence length="91" mass="9636">MPALVIAAFASVTMAVLAGPFMFLALVPLLLFVAALGPYIAKMRAGESCPRCGREVPYTTRDEAYSAHGGSKLHDGAHVPEPVRGRPVETL</sequence>
<feature type="compositionally biased region" description="Basic and acidic residues" evidence="1">
    <location>
        <begin position="72"/>
        <end position="91"/>
    </location>
</feature>
<evidence type="ECO:0000256" key="2">
    <source>
        <dbReference type="SAM" id="Phobius"/>
    </source>
</evidence>
<evidence type="ECO:0000313" key="3">
    <source>
        <dbReference type="EMBL" id="AKF10764.1"/>
    </source>
</evidence>
<name>A0A0F6SHN7_9BACT</name>
<feature type="region of interest" description="Disordered" evidence="1">
    <location>
        <begin position="65"/>
        <end position="91"/>
    </location>
</feature>
<proteinExistence type="predicted"/>
<protein>
    <submittedName>
        <fullName evidence="3">Uncharacterized protein</fullName>
    </submittedName>
</protein>
<organism evidence="3 4">
    <name type="scientific">Sandaracinus amylolyticus</name>
    <dbReference type="NCBI Taxonomy" id="927083"/>
    <lineage>
        <taxon>Bacteria</taxon>
        <taxon>Pseudomonadati</taxon>
        <taxon>Myxococcota</taxon>
        <taxon>Polyangia</taxon>
        <taxon>Polyangiales</taxon>
        <taxon>Sandaracinaceae</taxon>
        <taxon>Sandaracinus</taxon>
    </lineage>
</organism>
<reference evidence="3 4" key="1">
    <citation type="submission" date="2015-03" db="EMBL/GenBank/DDBJ databases">
        <title>Genome assembly of Sandaracinus amylolyticus DSM 53668.</title>
        <authorList>
            <person name="Sharma G."/>
            <person name="Subramanian S."/>
        </authorList>
    </citation>
    <scope>NUCLEOTIDE SEQUENCE [LARGE SCALE GENOMIC DNA]</scope>
    <source>
        <strain evidence="3 4">DSM 53668</strain>
    </source>
</reference>
<keyword evidence="2" id="KW-1133">Transmembrane helix</keyword>
<keyword evidence="2" id="KW-0472">Membrane</keyword>
<dbReference type="AlphaFoldDB" id="A0A0F6SHN7"/>
<keyword evidence="4" id="KW-1185">Reference proteome</keyword>
<evidence type="ECO:0000256" key="1">
    <source>
        <dbReference type="SAM" id="MobiDB-lite"/>
    </source>
</evidence>
<evidence type="ECO:0000313" key="4">
    <source>
        <dbReference type="Proteomes" id="UP000034883"/>
    </source>
</evidence>
<accession>A0A0F6SHN7</accession>
<dbReference type="KEGG" id="samy:DB32_007913"/>
<gene>
    <name evidence="3" type="ORF">DB32_007913</name>
</gene>
<dbReference type="Proteomes" id="UP000034883">
    <property type="component" value="Chromosome"/>
</dbReference>
<keyword evidence="2" id="KW-0812">Transmembrane</keyword>